<reference evidence="5" key="2">
    <citation type="submission" date="2023-10" db="EMBL/GenBank/DDBJ databases">
        <title>Analysis of Resistance Genes of Carbapenem-resistant Providencia rettgeri.</title>
        <authorList>
            <person name="Liu M."/>
        </authorList>
    </citation>
    <scope>NUCLEOTIDE SEQUENCE</scope>
    <source>
        <strain evidence="5">QITACRE101</strain>
    </source>
</reference>
<dbReference type="AlphaFoldDB" id="A0AB35L6N1"/>
<dbReference type="RefSeq" id="WP_272671222.1">
    <property type="nucleotide sequence ID" value="NZ_JARVQW010000001.1"/>
</dbReference>
<dbReference type="InterPro" id="IPR043680">
    <property type="entry name" value="GpH_LAMBDA"/>
</dbReference>
<feature type="compositionally biased region" description="Basic and acidic residues" evidence="2">
    <location>
        <begin position="755"/>
        <end position="766"/>
    </location>
</feature>
<evidence type="ECO:0000256" key="2">
    <source>
        <dbReference type="SAM" id="MobiDB-lite"/>
    </source>
</evidence>
<proteinExistence type="inferred from homology"/>
<feature type="coiled-coil region" evidence="1">
    <location>
        <begin position="858"/>
        <end position="895"/>
    </location>
</feature>
<protein>
    <submittedName>
        <fullName evidence="5">Phage tail tape measure protein</fullName>
    </submittedName>
</protein>
<organism evidence="5 6">
    <name type="scientific">Providencia rettgeri</name>
    <dbReference type="NCBI Taxonomy" id="587"/>
    <lineage>
        <taxon>Bacteria</taxon>
        <taxon>Pseudomonadati</taxon>
        <taxon>Pseudomonadota</taxon>
        <taxon>Gammaproteobacteria</taxon>
        <taxon>Enterobacterales</taxon>
        <taxon>Morganellaceae</taxon>
        <taxon>Providencia</taxon>
    </lineage>
</organism>
<accession>A0AB35L6N1</accession>
<name>A0AB35L6N1_PRORE</name>
<feature type="domain" description="Bacteriophage tail tape measure N-terminal" evidence="3">
    <location>
        <begin position="347"/>
        <end position="547"/>
    </location>
</feature>
<dbReference type="InterPro" id="IPR006431">
    <property type="entry name" value="Phage_tape_meas_C"/>
</dbReference>
<dbReference type="InterPro" id="IPR009628">
    <property type="entry name" value="Phage_tape_measure_N"/>
</dbReference>
<evidence type="ECO:0000313" key="6">
    <source>
        <dbReference type="Proteomes" id="UP001162044"/>
    </source>
</evidence>
<evidence type="ECO:0000259" key="4">
    <source>
        <dbReference type="Pfam" id="PF09718"/>
    </source>
</evidence>
<evidence type="ECO:0000259" key="3">
    <source>
        <dbReference type="Pfam" id="PF06791"/>
    </source>
</evidence>
<feature type="coiled-coil region" evidence="1">
    <location>
        <begin position="650"/>
        <end position="677"/>
    </location>
</feature>
<sequence length="1168" mass="129217">MTQEIASISFKVSTSELEKGSKALNDLQQAASRTDQSVDELNSTFKQSEPAHKAAARSISELTQRQKETAVAVEAMNAKYKENASSLRDQILSIKKAGDASNQFAEILKKLNSQYESGRISGVHFAILENQIKKAVRETESGNTKVADSFARQIESIEKVSGSTAKLTAIRENLTQVYQKGNIDTERYQALLEDITSRTSGLSVAEKELSVLKDSFLRKMHEQVFLYGASKTEMLSYKAAQMGISKEAAPIITQMKKQEERTARLASEQKQAAQAARELAREQQLVAAAEAREVQTKENFIQALKNEADAIGKTKSELLQMKAAQLGVSQQAEPYLAKLKQQDQAYRNGAITLGQYRNAMRQLPMQMTDIVTSLASGMPIWLVMVQQGGQIKDSFGGVGNSFKAVLSLITPMRIAMLGLVGVTGSLVIAAYKGSKEFTEYNKQLILTGSYAGKTASQLDSLAKQLSGNGITQYRMADALAKVVGSGAFSGNQVGIVADISAKMEKAVGQDIDKTIEHFKRLKDDPVKAVTELNNSLHFLTAKQYEQIAAAEAQGRTEKAAELATKAYAEAMNQRSMSIVDNLGTLERAWNWIENAATKGWDAMLGVGRNPGLALERQTAFTELQEAQKEYKRRAQNLSYSEGYKGDNPSIRRDAERLKEAEREVELKTQAYELIDKAWAADGLKVERERLARQDEERAIKNQEIFNAKVKQGQTAAQRRNEEEKELNRLILENKRHAKEGRASLFTQEDIEAARRGIQERNKDKKVPKGSSFHPDYGTRHDEDLQKQLLALEAQTKVARDFSQTGDRIVSNERKQLMLTEAQFTILDRIVKKGERQLTTDEKSLLMRRESILSGQRELAVKGDALEKQNRENKLLEERAKRIKEIENRIQALKGSAGLTDRQYQRNIALEKADSPEQKAKLEEFYREEDELRGNWRDGIKKGFAEFEEDATNTYGKVAQASQFAFVGMTNSLTDWAMTGKANFGDFGRSFARMVTDMLIKAAALKAMTAAFGGTSFGNFLGIKPGFARGGFTGAGDKYEPAGVVHKGEFVFTKEATSRLGITSLMSLMKSAEKGYASGGYVGNNHPMANVPVQRMYGMQGAGGVNVNLNLGGINVEAGQVQQQNTVSNIDLNSIERSLTSKLKQLLVSEGQEGGDLYKIVKAITGNRY</sequence>
<gene>
    <name evidence="5" type="ORF">QDQ51_05010</name>
</gene>
<evidence type="ECO:0000256" key="1">
    <source>
        <dbReference type="SAM" id="Coils"/>
    </source>
</evidence>
<feature type="coiled-coil region" evidence="1">
    <location>
        <begin position="256"/>
        <end position="292"/>
    </location>
</feature>
<feature type="region of interest" description="Disordered" evidence="2">
    <location>
        <begin position="755"/>
        <end position="779"/>
    </location>
</feature>
<feature type="domain" description="Bacteriophage tail tape measure C-terminal" evidence="4">
    <location>
        <begin position="933"/>
        <end position="1006"/>
    </location>
</feature>
<dbReference type="Pfam" id="PF09718">
    <property type="entry name" value="Tape_meas_lam_C"/>
    <property type="match status" value="1"/>
</dbReference>
<comment type="caution">
    <text evidence="5">The sequence shown here is derived from an EMBL/GenBank/DDBJ whole genome shotgun (WGS) entry which is preliminary data.</text>
</comment>
<dbReference type="NCBIfam" id="TIGR01541">
    <property type="entry name" value="tape_meas_lam_C"/>
    <property type="match status" value="1"/>
</dbReference>
<evidence type="ECO:0000313" key="5">
    <source>
        <dbReference type="EMBL" id="MDH2304778.1"/>
    </source>
</evidence>
<dbReference type="EMBL" id="JARVQW010000001">
    <property type="protein sequence ID" value="MDH2304778.1"/>
    <property type="molecule type" value="Genomic_DNA"/>
</dbReference>
<keyword evidence="1" id="KW-0175">Coiled coil</keyword>
<dbReference type="Pfam" id="PF06791">
    <property type="entry name" value="TMP_2"/>
    <property type="match status" value="1"/>
</dbReference>
<dbReference type="HAMAP" id="MF_04138">
    <property type="entry name" value="TMP_LAMBDA"/>
    <property type="match status" value="1"/>
</dbReference>
<dbReference type="Proteomes" id="UP001162044">
    <property type="component" value="Unassembled WGS sequence"/>
</dbReference>
<reference evidence="5" key="1">
    <citation type="submission" date="2023-04" db="EMBL/GenBank/DDBJ databases">
        <authorList>
            <person name="Li W."/>
        </authorList>
    </citation>
    <scope>NUCLEOTIDE SEQUENCE</scope>
    <source>
        <strain evidence="5">QITACRE101</strain>
    </source>
</reference>